<feature type="domain" description="MYND-type" evidence="6">
    <location>
        <begin position="253"/>
        <end position="291"/>
    </location>
</feature>
<keyword evidence="7" id="KW-1185">Reference proteome</keyword>
<protein>
    <submittedName>
        <fullName evidence="8">Uncharacterized protein LOC101857128</fullName>
    </submittedName>
</protein>
<dbReference type="GeneID" id="101857128"/>
<evidence type="ECO:0000256" key="3">
    <source>
        <dbReference type="ARBA" id="ARBA00022833"/>
    </source>
</evidence>
<feature type="compositionally biased region" description="Basic residues" evidence="5">
    <location>
        <begin position="125"/>
        <end position="137"/>
    </location>
</feature>
<dbReference type="RefSeq" id="XP_005103612.2">
    <property type="nucleotide sequence ID" value="XM_005103555.3"/>
</dbReference>
<keyword evidence="2 4" id="KW-0863">Zinc-finger</keyword>
<gene>
    <name evidence="8" type="primary">LOC101857128</name>
</gene>
<dbReference type="PROSITE" id="PS50865">
    <property type="entry name" value="ZF_MYND_2"/>
    <property type="match status" value="1"/>
</dbReference>
<evidence type="ECO:0000256" key="5">
    <source>
        <dbReference type="SAM" id="MobiDB-lite"/>
    </source>
</evidence>
<organism evidence="7 8">
    <name type="scientific">Aplysia californica</name>
    <name type="common">California sea hare</name>
    <dbReference type="NCBI Taxonomy" id="6500"/>
    <lineage>
        <taxon>Eukaryota</taxon>
        <taxon>Metazoa</taxon>
        <taxon>Spiralia</taxon>
        <taxon>Lophotrochozoa</taxon>
        <taxon>Mollusca</taxon>
        <taxon>Gastropoda</taxon>
        <taxon>Heterobranchia</taxon>
        <taxon>Euthyneura</taxon>
        <taxon>Tectipleura</taxon>
        <taxon>Aplysiida</taxon>
        <taxon>Aplysioidea</taxon>
        <taxon>Aplysiidae</taxon>
        <taxon>Aplysia</taxon>
    </lineage>
</organism>
<keyword evidence="3" id="KW-0862">Zinc</keyword>
<name>A0ABM0JX36_APLCA</name>
<dbReference type="Proteomes" id="UP000694888">
    <property type="component" value="Unplaced"/>
</dbReference>
<evidence type="ECO:0000256" key="4">
    <source>
        <dbReference type="PROSITE-ProRule" id="PRU00134"/>
    </source>
</evidence>
<dbReference type="SUPFAM" id="SSF144232">
    <property type="entry name" value="HIT/MYND zinc finger-like"/>
    <property type="match status" value="1"/>
</dbReference>
<dbReference type="Pfam" id="PF01753">
    <property type="entry name" value="zf-MYND"/>
    <property type="match status" value="1"/>
</dbReference>
<feature type="region of interest" description="Disordered" evidence="5">
    <location>
        <begin position="58"/>
        <end position="176"/>
    </location>
</feature>
<dbReference type="Gene3D" id="6.10.140.2220">
    <property type="match status" value="1"/>
</dbReference>
<evidence type="ECO:0000256" key="2">
    <source>
        <dbReference type="ARBA" id="ARBA00022771"/>
    </source>
</evidence>
<dbReference type="PROSITE" id="PS01360">
    <property type="entry name" value="ZF_MYND_1"/>
    <property type="match status" value="1"/>
</dbReference>
<keyword evidence="1" id="KW-0479">Metal-binding</keyword>
<sequence>MKGPYHRKRCRDTNIGKYIESLRDAQTTPENENTSFQQEFGQAGVGEDFCNKKFEGKELENDSKRESRKKFVAYKRNRFGQKTKIHRCKRGHRKRPQAKKTAADDVAGQGSRPCLSNTDNDRSSKLPRPRSKSRSRSKIGISTDSGASSAEPRDCRNDSETSRNDKKRHNFYYDSSDSEEEEGCQYTSRTKKTMSYTFIHFDRIETYQVHLPTLLESWTQRKRRMNLLSQDNYGLNETDSGGSPRSRSSNTVCSKCGRGWVRLLICSRCGQARYCSKDCQLGDFERHKTLCKSTRSFKNASKHLDPALRKAMYTMHGQSKESHRLSDLPEEIEHIMGRRCSVLVQIKAVVSPTEIQIVDVLGRKASVYFLSPPGKRYHHHTSQPPLFLPLSQCLCFATHLVLLDAWWERGVVNVYNLDTVHFVFTTSK</sequence>
<feature type="compositionally biased region" description="Basic residues" evidence="5">
    <location>
        <begin position="66"/>
        <end position="98"/>
    </location>
</feature>
<evidence type="ECO:0000313" key="8">
    <source>
        <dbReference type="RefSeq" id="XP_005103612.2"/>
    </source>
</evidence>
<accession>A0ABM0JX36</accession>
<feature type="compositionally biased region" description="Basic and acidic residues" evidence="5">
    <location>
        <begin position="151"/>
        <end position="164"/>
    </location>
</feature>
<evidence type="ECO:0000256" key="1">
    <source>
        <dbReference type="ARBA" id="ARBA00022723"/>
    </source>
</evidence>
<dbReference type="InterPro" id="IPR002893">
    <property type="entry name" value="Znf_MYND"/>
</dbReference>
<reference evidence="8" key="1">
    <citation type="submission" date="2025-08" db="UniProtKB">
        <authorList>
            <consortium name="RefSeq"/>
        </authorList>
    </citation>
    <scope>IDENTIFICATION</scope>
</reference>
<proteinExistence type="predicted"/>
<evidence type="ECO:0000313" key="7">
    <source>
        <dbReference type="Proteomes" id="UP000694888"/>
    </source>
</evidence>
<evidence type="ECO:0000259" key="6">
    <source>
        <dbReference type="PROSITE" id="PS50865"/>
    </source>
</evidence>